<keyword evidence="1" id="KW-0808">Transferase</keyword>
<evidence type="ECO:0000313" key="2">
    <source>
        <dbReference type="EMBL" id="GMN30214.1"/>
    </source>
</evidence>
<evidence type="ECO:0000313" key="3">
    <source>
        <dbReference type="Proteomes" id="UP001187192"/>
    </source>
</evidence>
<dbReference type="InterPro" id="IPR023213">
    <property type="entry name" value="CAT-like_dom_sf"/>
</dbReference>
<dbReference type="Proteomes" id="UP001187192">
    <property type="component" value="Unassembled WGS sequence"/>
</dbReference>
<dbReference type="Gene3D" id="3.30.559.10">
    <property type="entry name" value="Chloramphenicol acetyltransferase-like domain"/>
    <property type="match status" value="1"/>
</dbReference>
<dbReference type="GO" id="GO:0016740">
    <property type="term" value="F:transferase activity"/>
    <property type="evidence" value="ECO:0007669"/>
    <property type="project" value="UniProtKB-KW"/>
</dbReference>
<dbReference type="Pfam" id="PF02458">
    <property type="entry name" value="Transferase"/>
    <property type="match status" value="1"/>
</dbReference>
<dbReference type="AlphaFoldDB" id="A0AA87ZC81"/>
<keyword evidence="3" id="KW-1185">Reference proteome</keyword>
<name>A0AA87ZC81_FICCA</name>
<dbReference type="EMBL" id="BTGU01000002">
    <property type="protein sequence ID" value="GMN30214.1"/>
    <property type="molecule type" value="Genomic_DNA"/>
</dbReference>
<dbReference type="PANTHER" id="PTHR31896:SF43">
    <property type="entry name" value="PROTEIN ENHANCED PSEUDOMONAS SUSCEPTIBILITY 1"/>
    <property type="match status" value="1"/>
</dbReference>
<organism evidence="2 3">
    <name type="scientific">Ficus carica</name>
    <name type="common">Common fig</name>
    <dbReference type="NCBI Taxonomy" id="3494"/>
    <lineage>
        <taxon>Eukaryota</taxon>
        <taxon>Viridiplantae</taxon>
        <taxon>Streptophyta</taxon>
        <taxon>Embryophyta</taxon>
        <taxon>Tracheophyta</taxon>
        <taxon>Spermatophyta</taxon>
        <taxon>Magnoliopsida</taxon>
        <taxon>eudicotyledons</taxon>
        <taxon>Gunneridae</taxon>
        <taxon>Pentapetalae</taxon>
        <taxon>rosids</taxon>
        <taxon>fabids</taxon>
        <taxon>Rosales</taxon>
        <taxon>Moraceae</taxon>
        <taxon>Ficeae</taxon>
        <taxon>Ficus</taxon>
    </lineage>
</organism>
<protein>
    <submittedName>
        <fullName evidence="2">Uncharacterized protein</fullName>
    </submittedName>
</protein>
<dbReference type="InterPro" id="IPR051283">
    <property type="entry name" value="Sec_Metabolite_Acyltrans"/>
</dbReference>
<proteinExistence type="predicted"/>
<comment type="caution">
    <text evidence="2">The sequence shown here is derived from an EMBL/GenBank/DDBJ whole genome shotgun (WGS) entry which is preliminary data.</text>
</comment>
<sequence length="100" mass="10770">MGSAISLLFGPIQKGILLHKLTDSYSSSLTNGNLIQHFKLSFSRTLDVFYPLAGRLSIVENDDNTTPFFIDCNDTGALFVHAAIDGVTVADILESIIVPG</sequence>
<gene>
    <name evidence="2" type="ORF">TIFTF001_002760</name>
</gene>
<accession>A0AA87ZC81</accession>
<reference evidence="2" key="1">
    <citation type="submission" date="2023-07" db="EMBL/GenBank/DDBJ databases">
        <title>draft genome sequence of fig (Ficus carica).</title>
        <authorList>
            <person name="Takahashi T."/>
            <person name="Nishimura K."/>
        </authorList>
    </citation>
    <scope>NUCLEOTIDE SEQUENCE</scope>
</reference>
<dbReference type="PANTHER" id="PTHR31896">
    <property type="entry name" value="FAMILY REGULATORY PROTEIN, PUTATIVE (AFU_ORTHOLOGUE AFUA_3G14730)-RELATED"/>
    <property type="match status" value="1"/>
</dbReference>
<evidence type="ECO:0000256" key="1">
    <source>
        <dbReference type="ARBA" id="ARBA00022679"/>
    </source>
</evidence>
<dbReference type="Gramene" id="FCD_00006312-RA">
    <property type="protein sequence ID" value="FCD_00006312-RA:cds"/>
    <property type="gene ID" value="FCD_00006312"/>
</dbReference>